<gene>
    <name evidence="2" type="ORF">GCM10007320_35140</name>
</gene>
<comment type="caution">
    <text evidence="2">The sequence shown here is derived from an EMBL/GenBank/DDBJ whole genome shotgun (WGS) entry which is preliminary data.</text>
</comment>
<name>A0ABQ3G3W5_9BURK</name>
<sequence>MRKSRDKNFQFSQAEKEQAIARALQENEDKYSVPRQRSTFNGLDGLQPQADAKRKEALESGRRYLESWLRDPPWFTFYSPYRSVLQGDAPKFVDRKGGALTLRNPSSSRQLLYLAKEAADEYLGGNKITEQEWQKALGDWKRIVDDMRRDIAAGKFEFQDPLGGSVSPDLEHLDPFEVLSIGYQLLGSKCQPNKEEESRKDYEVGIKIFHKLWCVICLSEIDSAVLSLMYEDAGDGLDSAIRATQALGYARECEHLASALIHLGLSEASEREALVVPLRKEFALAGAKAKLAKDPKQEAKREVKEWWLSWRANPALYPGKSSFARAMLDKYPDLSSQPVIEGWSRSWEKEES</sequence>
<organism evidence="2 3">
    <name type="scientific">Pseudorhodoferax aquiterrae</name>
    <dbReference type="NCBI Taxonomy" id="747304"/>
    <lineage>
        <taxon>Bacteria</taxon>
        <taxon>Pseudomonadati</taxon>
        <taxon>Pseudomonadota</taxon>
        <taxon>Betaproteobacteria</taxon>
        <taxon>Burkholderiales</taxon>
        <taxon>Comamonadaceae</taxon>
    </lineage>
</organism>
<proteinExistence type="predicted"/>
<dbReference type="Proteomes" id="UP000626210">
    <property type="component" value="Unassembled WGS sequence"/>
</dbReference>
<dbReference type="EMBL" id="BMYK01000010">
    <property type="protein sequence ID" value="GHC88209.1"/>
    <property type="molecule type" value="Genomic_DNA"/>
</dbReference>
<keyword evidence="3" id="KW-1185">Reference proteome</keyword>
<feature type="region of interest" description="Disordered" evidence="1">
    <location>
        <begin position="25"/>
        <end position="51"/>
    </location>
</feature>
<accession>A0ABQ3G3W5</accession>
<evidence type="ECO:0000256" key="1">
    <source>
        <dbReference type="SAM" id="MobiDB-lite"/>
    </source>
</evidence>
<dbReference type="RefSeq" id="WP_189688232.1">
    <property type="nucleotide sequence ID" value="NZ_BMYK01000010.1"/>
</dbReference>
<evidence type="ECO:0000313" key="2">
    <source>
        <dbReference type="EMBL" id="GHC88209.1"/>
    </source>
</evidence>
<protein>
    <submittedName>
        <fullName evidence="2">Uncharacterized protein</fullName>
    </submittedName>
</protein>
<reference evidence="3" key="1">
    <citation type="journal article" date="2019" name="Int. J. Syst. Evol. Microbiol.">
        <title>The Global Catalogue of Microorganisms (GCM) 10K type strain sequencing project: providing services to taxonomists for standard genome sequencing and annotation.</title>
        <authorList>
            <consortium name="The Broad Institute Genomics Platform"/>
            <consortium name="The Broad Institute Genome Sequencing Center for Infectious Disease"/>
            <person name="Wu L."/>
            <person name="Ma J."/>
        </authorList>
    </citation>
    <scope>NUCLEOTIDE SEQUENCE [LARGE SCALE GENOMIC DNA]</scope>
    <source>
        <strain evidence="3">KCTC 23314</strain>
    </source>
</reference>
<evidence type="ECO:0000313" key="3">
    <source>
        <dbReference type="Proteomes" id="UP000626210"/>
    </source>
</evidence>